<accession>A0A2A9E5P1</accession>
<dbReference type="Proteomes" id="UP000225548">
    <property type="component" value="Unassembled WGS sequence"/>
</dbReference>
<dbReference type="SUPFAM" id="SSF47090">
    <property type="entry name" value="PGBD-like"/>
    <property type="match status" value="1"/>
</dbReference>
<dbReference type="InterPro" id="IPR036366">
    <property type="entry name" value="PGBDSf"/>
</dbReference>
<evidence type="ECO:0000313" key="2">
    <source>
        <dbReference type="EMBL" id="PFG34174.1"/>
    </source>
</evidence>
<gene>
    <name evidence="2" type="ORF">ATL42_2078</name>
</gene>
<dbReference type="EMBL" id="PDJG01000001">
    <property type="protein sequence ID" value="PFG34174.1"/>
    <property type="molecule type" value="Genomic_DNA"/>
</dbReference>
<evidence type="ECO:0000313" key="3">
    <source>
        <dbReference type="Proteomes" id="UP000225548"/>
    </source>
</evidence>
<name>A0A2A9E5P1_9MICO</name>
<keyword evidence="2" id="KW-0378">Hydrolase</keyword>
<sequence>MTSGTLGRSATYTAIATWGKLPFGTTAANGTLTSFEIVSGETVDSGSQLFAVDLRPVIALSGAVPSFRDLTLDSEGADVSQLQTFLRESGYLRVSADGEFGSLTESAVKKWQKHLGIEADGIVRASDVIFVPNLPARVLLSEEVVVGTRLSPGDAVGWALGPAPTFDIQLEAGQRGAVPTAGGNAEVISGATRWKAVLGQPSIDAEGRTLISVTAPDGSPVCGETCADVATSGEGTVFSVEVVTLSEATGAIVPVSAITTQPDGSSAIALEDGTSTPITVITSDGGRAVVEGIEIGANIRLFAPSTSTSTDE</sequence>
<dbReference type="Pfam" id="PF01471">
    <property type="entry name" value="PG_binding_1"/>
    <property type="match status" value="1"/>
</dbReference>
<comment type="caution">
    <text evidence="2">The sequence shown here is derived from an EMBL/GenBank/DDBJ whole genome shotgun (WGS) entry which is preliminary data.</text>
</comment>
<organism evidence="2 3">
    <name type="scientific">Sanguibacter antarcticus</name>
    <dbReference type="NCBI Taxonomy" id="372484"/>
    <lineage>
        <taxon>Bacteria</taxon>
        <taxon>Bacillati</taxon>
        <taxon>Actinomycetota</taxon>
        <taxon>Actinomycetes</taxon>
        <taxon>Micrococcales</taxon>
        <taxon>Sanguibacteraceae</taxon>
        <taxon>Sanguibacter</taxon>
    </lineage>
</organism>
<reference evidence="2 3" key="1">
    <citation type="submission" date="2017-10" db="EMBL/GenBank/DDBJ databases">
        <title>Sequencing the genomes of 1000 actinobacteria strains.</title>
        <authorList>
            <person name="Klenk H.-P."/>
        </authorList>
    </citation>
    <scope>NUCLEOTIDE SEQUENCE [LARGE SCALE GENOMIC DNA]</scope>
    <source>
        <strain evidence="2 3">DSM 18966</strain>
    </source>
</reference>
<dbReference type="InterPro" id="IPR036365">
    <property type="entry name" value="PGBD-like_sf"/>
</dbReference>
<proteinExistence type="predicted"/>
<dbReference type="GO" id="GO:0016787">
    <property type="term" value="F:hydrolase activity"/>
    <property type="evidence" value="ECO:0007669"/>
    <property type="project" value="UniProtKB-KW"/>
</dbReference>
<evidence type="ECO:0000259" key="1">
    <source>
        <dbReference type="Pfam" id="PF01471"/>
    </source>
</evidence>
<feature type="domain" description="Peptidoglycan binding-like" evidence="1">
    <location>
        <begin position="76"/>
        <end position="123"/>
    </location>
</feature>
<dbReference type="Gene3D" id="1.10.101.10">
    <property type="entry name" value="PGBD-like superfamily/PGBD"/>
    <property type="match status" value="1"/>
</dbReference>
<dbReference type="InterPro" id="IPR002477">
    <property type="entry name" value="Peptidoglycan-bd-like"/>
</dbReference>
<protein>
    <submittedName>
        <fullName evidence="2">Peptidoglycan hydrolase-like protein with peptidoglycan-binding domain</fullName>
    </submittedName>
</protein>
<keyword evidence="3" id="KW-1185">Reference proteome</keyword>
<dbReference type="AlphaFoldDB" id="A0A2A9E5P1"/>